<feature type="region of interest" description="Disordered" evidence="1">
    <location>
        <begin position="336"/>
        <end position="356"/>
    </location>
</feature>
<proteinExistence type="predicted"/>
<gene>
    <name evidence="2" type="ORF">CLO192961_LOCUS61620</name>
</gene>
<sequence>MSCEWSKRRTAKFSIQARSLLVRRVDTILDCLRRIRQRAAECTSWDTIIASAPQLPLPETYPPETELADGLEIDHGNDSSDIWGFKGSDIQSPLGDDTRIAEASQTAEEKSEHIHTTPSLLSTPWEETVLCDLTTSIMRIEAHSQDNASLLLYKNGATEHWVLNQCAETDSQAASTLLSDFLELHPILTLPTPRSSCSSSSYSYYSSSEEGSSIGPGVDGNSCDFTRNGDSDSCLHGQQEVEEISATQLAKLGQIIHHVERFSQYLASSLEKERKSHRVQDERWSIRDSDGNVAALMKSRGYSSPLSQCIAVDEDWPSEWDLAALETRPFYDKYAPAPKIEPIKPKKTKPAREPRW</sequence>
<dbReference type="Proteomes" id="UP000766486">
    <property type="component" value="Unassembled WGS sequence"/>
</dbReference>
<evidence type="ECO:0000313" key="2">
    <source>
        <dbReference type="EMBL" id="VUC21707.1"/>
    </source>
</evidence>
<organism evidence="2 3">
    <name type="scientific">Bionectria ochroleuca</name>
    <name type="common">Gliocladium roseum</name>
    <dbReference type="NCBI Taxonomy" id="29856"/>
    <lineage>
        <taxon>Eukaryota</taxon>
        <taxon>Fungi</taxon>
        <taxon>Dikarya</taxon>
        <taxon>Ascomycota</taxon>
        <taxon>Pezizomycotina</taxon>
        <taxon>Sordariomycetes</taxon>
        <taxon>Hypocreomycetidae</taxon>
        <taxon>Hypocreales</taxon>
        <taxon>Bionectriaceae</taxon>
        <taxon>Clonostachys</taxon>
    </lineage>
</organism>
<accession>A0ABY6TTP6</accession>
<keyword evidence="3" id="KW-1185">Reference proteome</keyword>
<reference evidence="2 3" key="1">
    <citation type="submission" date="2019-06" db="EMBL/GenBank/DDBJ databases">
        <authorList>
            <person name="Broberg M."/>
        </authorList>
    </citation>
    <scope>NUCLEOTIDE SEQUENCE [LARGE SCALE GENOMIC DNA]</scope>
</reference>
<evidence type="ECO:0000256" key="1">
    <source>
        <dbReference type="SAM" id="MobiDB-lite"/>
    </source>
</evidence>
<dbReference type="EMBL" id="CABFNS010000437">
    <property type="protein sequence ID" value="VUC21707.1"/>
    <property type="molecule type" value="Genomic_DNA"/>
</dbReference>
<name>A0ABY6TTP6_BIOOC</name>
<protein>
    <submittedName>
        <fullName evidence="2">Uncharacterized protein</fullName>
    </submittedName>
</protein>
<comment type="caution">
    <text evidence="2">The sequence shown here is derived from an EMBL/GenBank/DDBJ whole genome shotgun (WGS) entry which is preliminary data.</text>
</comment>
<evidence type="ECO:0000313" key="3">
    <source>
        <dbReference type="Proteomes" id="UP000766486"/>
    </source>
</evidence>